<reference evidence="2" key="1">
    <citation type="submission" date="2019-02" db="EMBL/GenBank/DDBJ databases">
        <title>Draft genome sequence of Dolichospermum planctonicum NIES-80.</title>
        <authorList>
            <person name="Yamaguchi H."/>
            <person name="Suzuki S."/>
            <person name="Kawachi M."/>
        </authorList>
    </citation>
    <scope>NUCLEOTIDE SEQUENCE [LARGE SCALE GENOMIC DNA]</scope>
    <source>
        <strain evidence="2">NIES-80</strain>
    </source>
</reference>
<evidence type="ECO:0000313" key="1">
    <source>
        <dbReference type="EMBL" id="GCL43708.1"/>
    </source>
</evidence>
<name>A0A480AK33_9CYAN</name>
<dbReference type="AlphaFoldDB" id="A0A480AK33"/>
<dbReference type="Proteomes" id="UP000299367">
    <property type="component" value="Unassembled WGS sequence"/>
</dbReference>
<protein>
    <submittedName>
        <fullName evidence="1">Uncharacterized protein</fullName>
    </submittedName>
</protein>
<accession>A0A480AK33</accession>
<sequence length="207" mass="23229">MTNIADVNADKRKQFIALVRKYVKPGAGSSVEFLNKRTWSYPVTKLNDIIKQAPFLVVGGVATRLYMPERMTLDLATAIRAKDAELIYQDLEKAQGQKIGELSIPGTQWKLQDETYLDVLEIEDNWVREALNNPNYAPDGLPIIDLPYLVLMKLIAGRSQDLADISRMLGGANNLQLQKVKTVIKQYLPSASEDLESLIILGQLEQK</sequence>
<organism evidence="1 2">
    <name type="scientific">Dolichospermum planctonicum</name>
    <dbReference type="NCBI Taxonomy" id="136072"/>
    <lineage>
        <taxon>Bacteria</taxon>
        <taxon>Bacillati</taxon>
        <taxon>Cyanobacteriota</taxon>
        <taxon>Cyanophyceae</taxon>
        <taxon>Nostocales</taxon>
        <taxon>Aphanizomenonaceae</taxon>
        <taxon>Dolichospermum</taxon>
    </lineage>
</organism>
<proteinExistence type="predicted"/>
<gene>
    <name evidence="1" type="ORF">NIES80_34270</name>
</gene>
<dbReference type="OrthoDB" id="572470at2"/>
<dbReference type="EMBL" id="BJCF01000049">
    <property type="protein sequence ID" value="GCL43708.1"/>
    <property type="molecule type" value="Genomic_DNA"/>
</dbReference>
<comment type="caution">
    <text evidence="1">The sequence shown here is derived from an EMBL/GenBank/DDBJ whole genome shotgun (WGS) entry which is preliminary data.</text>
</comment>
<evidence type="ECO:0000313" key="2">
    <source>
        <dbReference type="Proteomes" id="UP000299367"/>
    </source>
</evidence>